<dbReference type="AlphaFoldDB" id="A0A6J6M2U0"/>
<dbReference type="SUPFAM" id="SSF52540">
    <property type="entry name" value="P-loop containing nucleoside triphosphate hydrolases"/>
    <property type="match status" value="1"/>
</dbReference>
<name>A0A6J6M2U0_9ZZZZ</name>
<accession>A0A6J6M2U0</accession>
<sequence>MNLELKHYNSFTNDVIIVDGFWGGGKSVVTSIVGSLTGVEKKKVDGIYEYVCITHSVGKISDDAAKTLLKIYADHTQYNNLIGREVNLRWSDDTGLRNNPGSLSYFGRLFHKGGDSVIDVINSQNLALLIASHGLFSVSNLLFEAYGSRMKLIEVVRHPVHLFNNVRGYIANFERAREFTLSFDYKGEKVPWFAAAWADEFVDSSIADRALLSISRIQKSVIELIDSLAKSDKPLLVLAFEQAVTDPNSTIDKIEKFLDRTSTKRTKRVLKQQSLPRAQISAGKSTSSFSFVSKGSSSEEEIYLQIIKSIESLASEKAIQEFRETIQNYNARWASPLNELEYLWSK</sequence>
<evidence type="ECO:0000313" key="2">
    <source>
        <dbReference type="EMBL" id="CAB4668450.1"/>
    </source>
</evidence>
<dbReference type="EMBL" id="CAEZWU010000084">
    <property type="protein sequence ID" value="CAB4668450.1"/>
    <property type="molecule type" value="Genomic_DNA"/>
</dbReference>
<dbReference type="EMBL" id="CAFAAP010000117">
    <property type="protein sequence ID" value="CAB4806265.1"/>
    <property type="molecule type" value="Genomic_DNA"/>
</dbReference>
<dbReference type="EMBL" id="CAEZSE010000154">
    <property type="protein sequence ID" value="CAB4540430.1"/>
    <property type="molecule type" value="Genomic_DNA"/>
</dbReference>
<proteinExistence type="predicted"/>
<organism evidence="2">
    <name type="scientific">freshwater metagenome</name>
    <dbReference type="NCBI Taxonomy" id="449393"/>
    <lineage>
        <taxon>unclassified sequences</taxon>
        <taxon>metagenomes</taxon>
        <taxon>ecological metagenomes</taxon>
    </lineage>
</organism>
<evidence type="ECO:0000313" key="3">
    <source>
        <dbReference type="EMBL" id="CAB4806265.1"/>
    </source>
</evidence>
<protein>
    <submittedName>
        <fullName evidence="2">Unannotated protein</fullName>
    </submittedName>
</protein>
<evidence type="ECO:0000313" key="1">
    <source>
        <dbReference type="EMBL" id="CAB4540430.1"/>
    </source>
</evidence>
<dbReference type="Gene3D" id="3.40.50.300">
    <property type="entry name" value="P-loop containing nucleotide triphosphate hydrolases"/>
    <property type="match status" value="1"/>
</dbReference>
<reference evidence="2" key="1">
    <citation type="submission" date="2020-05" db="EMBL/GenBank/DDBJ databases">
        <authorList>
            <person name="Chiriac C."/>
            <person name="Salcher M."/>
            <person name="Ghai R."/>
            <person name="Kavagutti S V."/>
        </authorList>
    </citation>
    <scope>NUCLEOTIDE SEQUENCE</scope>
</reference>
<gene>
    <name evidence="1" type="ORF">UFOPK1353_00896</name>
    <name evidence="2" type="ORF">UFOPK2292_00676</name>
    <name evidence="3" type="ORF">UFOPK3026_00830</name>
</gene>
<dbReference type="InterPro" id="IPR027417">
    <property type="entry name" value="P-loop_NTPase"/>
</dbReference>